<dbReference type="AlphaFoldDB" id="A0A8T2FAZ2"/>
<gene>
    <name evidence="2" type="ORF">ISN44_As03g019890</name>
</gene>
<dbReference type="PANTHER" id="PTHR31900:SF33">
    <property type="entry name" value="PROTEIN WITH RNI-LIKE_FBD-LIKE DOMAIN"/>
    <property type="match status" value="1"/>
</dbReference>
<dbReference type="InterPro" id="IPR050232">
    <property type="entry name" value="FBL13/AtMIF1-like"/>
</dbReference>
<dbReference type="InterPro" id="IPR006566">
    <property type="entry name" value="FBD"/>
</dbReference>
<comment type="caution">
    <text evidence="2">The sequence shown here is derived from an EMBL/GenBank/DDBJ whole genome shotgun (WGS) entry which is preliminary data.</text>
</comment>
<proteinExistence type="predicted"/>
<organism evidence="2 3">
    <name type="scientific">Arabidopsis suecica</name>
    <name type="common">Swedish thale-cress</name>
    <name type="synonym">Cardaminopsis suecica</name>
    <dbReference type="NCBI Taxonomy" id="45249"/>
    <lineage>
        <taxon>Eukaryota</taxon>
        <taxon>Viridiplantae</taxon>
        <taxon>Streptophyta</taxon>
        <taxon>Embryophyta</taxon>
        <taxon>Tracheophyta</taxon>
        <taxon>Spermatophyta</taxon>
        <taxon>Magnoliopsida</taxon>
        <taxon>eudicotyledons</taxon>
        <taxon>Gunneridae</taxon>
        <taxon>Pentapetalae</taxon>
        <taxon>rosids</taxon>
        <taxon>malvids</taxon>
        <taxon>Brassicales</taxon>
        <taxon>Brassicaceae</taxon>
        <taxon>Camelineae</taxon>
        <taxon>Arabidopsis</taxon>
    </lineage>
</organism>
<protein>
    <submittedName>
        <fullName evidence="2">FBD domain</fullName>
    </submittedName>
</protein>
<accession>A0A8T2FAZ2</accession>
<name>A0A8T2FAZ2_ARASU</name>
<sequence>MDRSGRDYMTELNYNSNTLVSLKLANTFRTMMEKLIAGCPVLEDFALILPDDERHKAMPSLRVRSQTLKSFLFAFEFNTTGKAFAVEIDAPALKCMTFSDSQSDKIVLKNLNSLSMVDINSDFHLKYGKTLGPRKRNVIRDFLIGISSVRHMIISKLTLEVLFRYSKLGRKFPKFDNLTRLEATLSRSMLELFPSFLESFPNLKNLILVLSDLREAKEIKLSHVPQCMLLNLESVEINLQYGEIKRVIIMEETVKELVRYFLENSVVLIKKLILCFEDLSKANQDSDIFKELLKFTKLYPRCQIIIH</sequence>
<dbReference type="EMBL" id="JAEFBJ010000003">
    <property type="protein sequence ID" value="KAG7631790.1"/>
    <property type="molecule type" value="Genomic_DNA"/>
</dbReference>
<dbReference type="OrthoDB" id="1112160at2759"/>
<dbReference type="Pfam" id="PF08387">
    <property type="entry name" value="FBD"/>
    <property type="match status" value="1"/>
</dbReference>
<reference evidence="2 3" key="1">
    <citation type="submission" date="2020-12" db="EMBL/GenBank/DDBJ databases">
        <title>Concerted genomic and epigenomic changes stabilize Arabidopsis allopolyploids.</title>
        <authorList>
            <person name="Chen Z."/>
        </authorList>
    </citation>
    <scope>NUCLEOTIDE SEQUENCE [LARGE SCALE GENOMIC DNA]</scope>
    <source>
        <strain evidence="2">As9502</strain>
        <tissue evidence="2">Leaf</tissue>
    </source>
</reference>
<evidence type="ECO:0000313" key="2">
    <source>
        <dbReference type="EMBL" id="KAG7631790.1"/>
    </source>
</evidence>
<dbReference type="Proteomes" id="UP000694251">
    <property type="component" value="Chromosome 3"/>
</dbReference>
<feature type="domain" description="FBD" evidence="1">
    <location>
        <begin position="226"/>
        <end position="307"/>
    </location>
</feature>
<keyword evidence="3" id="KW-1185">Reference proteome</keyword>
<evidence type="ECO:0000259" key="1">
    <source>
        <dbReference type="SMART" id="SM00579"/>
    </source>
</evidence>
<evidence type="ECO:0000313" key="3">
    <source>
        <dbReference type="Proteomes" id="UP000694251"/>
    </source>
</evidence>
<dbReference type="SMART" id="SM00579">
    <property type="entry name" value="FBD"/>
    <property type="match status" value="1"/>
</dbReference>
<dbReference type="PANTHER" id="PTHR31900">
    <property type="entry name" value="F-BOX/RNI SUPERFAMILY PROTEIN-RELATED"/>
    <property type="match status" value="1"/>
</dbReference>